<organism evidence="3 4">
    <name type="scientific">Stakelama marina</name>
    <dbReference type="NCBI Taxonomy" id="2826939"/>
    <lineage>
        <taxon>Bacteria</taxon>
        <taxon>Pseudomonadati</taxon>
        <taxon>Pseudomonadota</taxon>
        <taxon>Alphaproteobacteria</taxon>
        <taxon>Sphingomonadales</taxon>
        <taxon>Sphingomonadaceae</taxon>
        <taxon>Stakelama</taxon>
    </lineage>
</organism>
<keyword evidence="4" id="KW-1185">Reference proteome</keyword>
<evidence type="ECO:0000256" key="1">
    <source>
        <dbReference type="SAM" id="MobiDB-lite"/>
    </source>
</evidence>
<proteinExistence type="predicted"/>
<dbReference type="RefSeq" id="WP_284052214.1">
    <property type="nucleotide sequence ID" value="NZ_JAGRQC010000001.1"/>
</dbReference>
<name>A0A8T4I7F1_9SPHN</name>
<gene>
    <name evidence="3" type="ORF">J7S20_00190</name>
</gene>
<comment type="caution">
    <text evidence="3">The sequence shown here is derived from an EMBL/GenBank/DDBJ whole genome shotgun (WGS) entry which is preliminary data.</text>
</comment>
<evidence type="ECO:0000313" key="4">
    <source>
        <dbReference type="Proteomes" id="UP000676996"/>
    </source>
</evidence>
<feature type="region of interest" description="Disordered" evidence="1">
    <location>
        <begin position="21"/>
        <end position="48"/>
    </location>
</feature>
<feature type="chain" id="PRO_5035816396" description="Tetratricopeptide repeat protein" evidence="2">
    <location>
        <begin position="23"/>
        <end position="614"/>
    </location>
</feature>
<feature type="signal peptide" evidence="2">
    <location>
        <begin position="1"/>
        <end position="22"/>
    </location>
</feature>
<evidence type="ECO:0000256" key="2">
    <source>
        <dbReference type="SAM" id="SignalP"/>
    </source>
</evidence>
<feature type="compositionally biased region" description="Polar residues" evidence="1">
    <location>
        <begin position="32"/>
        <end position="43"/>
    </location>
</feature>
<dbReference type="InterPro" id="IPR011990">
    <property type="entry name" value="TPR-like_helical_dom_sf"/>
</dbReference>
<dbReference type="AlphaFoldDB" id="A0A8T4I7F1"/>
<sequence length="614" mass="65234">MRTILLVSSAWLALTSAAPATAPNGDHASGHQAPSSPAQSQGAGKQVDHAPSVALPGFAASLANAPMIEASEAWKAVPYRDAWRAIARSTPGTRQQARWRYASSLIGSGDSADALGVLTVMAKDDPDLELVPAYQLALGAALVGLGRTGDALAALSGDRLVDNPEACAWRLRTLGEAGMGSDALMQWSCARTAIASRPRGQRAPFLIAAARAALDAHRPARTLALLNTLADSDPAVNLLRGRAYLALGQEQEARLRLDRVEDNGTPFQAADARISMIEGRVAHGHGAPRDMLKQLDKISYGWRGGKLEERALRLRYRLAGKLEEDRAVLQAGATLFRYFPASTDSGALLSSLQDRLAGILAPDSKLALPEAAGLFWNYRDLTPAGARGDLLVSQLADRLQAARLYKRAAELLDYQLTARLKDVAQGPLSVRVAKLYILAGEPDEALHAIRDTDGNVYPDDMRWSRNRVEAVALNQLGRTEEALATLEGVPDGDAIRDEIEWRRRNWKALAEGGEITLPKAGKLSDVSQAIILRRAVALAMLGRESGLAGLRDRYGKAFAGLSTAPAFDLLTGPLDALNPDTVAGAMAAIPTASPAGDIADLLAIDPAAVQLASK</sequence>
<dbReference type="Proteomes" id="UP000676996">
    <property type="component" value="Unassembled WGS sequence"/>
</dbReference>
<evidence type="ECO:0000313" key="3">
    <source>
        <dbReference type="EMBL" id="MBR0550918.1"/>
    </source>
</evidence>
<evidence type="ECO:0008006" key="5">
    <source>
        <dbReference type="Google" id="ProtNLM"/>
    </source>
</evidence>
<accession>A0A8T4I7F1</accession>
<dbReference type="Gene3D" id="1.25.40.10">
    <property type="entry name" value="Tetratricopeptide repeat domain"/>
    <property type="match status" value="1"/>
</dbReference>
<keyword evidence="2" id="KW-0732">Signal</keyword>
<protein>
    <recommendedName>
        <fullName evidence="5">Tetratricopeptide repeat protein</fullName>
    </recommendedName>
</protein>
<reference evidence="3" key="1">
    <citation type="submission" date="2021-04" db="EMBL/GenBank/DDBJ databases">
        <title>Ouciella asimina sp. nov., isolated from the surface seawater in the hydrothermal field of Okinawa Trough.</title>
        <authorList>
            <person name="Shuang W."/>
        </authorList>
    </citation>
    <scope>NUCLEOTIDE SEQUENCE</scope>
    <source>
        <strain evidence="3">LXI357</strain>
    </source>
</reference>
<dbReference type="EMBL" id="JAGRQC010000001">
    <property type="protein sequence ID" value="MBR0550918.1"/>
    <property type="molecule type" value="Genomic_DNA"/>
</dbReference>
<dbReference type="SUPFAM" id="SSF48452">
    <property type="entry name" value="TPR-like"/>
    <property type="match status" value="1"/>
</dbReference>